<accession>A0A822XH24</accession>
<protein>
    <recommendedName>
        <fullName evidence="4">Alkaline/neutral invertase</fullName>
        <ecNumber evidence="4">3.2.1.26</ecNumber>
    </recommendedName>
</protein>
<dbReference type="AlphaFoldDB" id="A0A822XH24"/>
<keyword evidence="2 4" id="KW-0119">Carbohydrate metabolism</keyword>
<reference evidence="5 6" key="1">
    <citation type="journal article" date="2020" name="Mol. Biol. Evol.">
        <title>Distinct Expression and Methylation Patterns for Genes with Different Fates following a Single Whole-Genome Duplication in Flowering Plants.</title>
        <authorList>
            <person name="Shi T."/>
            <person name="Rahmani R.S."/>
            <person name="Gugger P.F."/>
            <person name="Wang M."/>
            <person name="Li H."/>
            <person name="Zhang Y."/>
            <person name="Li Z."/>
            <person name="Wang Q."/>
            <person name="Van de Peer Y."/>
            <person name="Marchal K."/>
            <person name="Chen J."/>
        </authorList>
    </citation>
    <scope>NUCLEOTIDE SEQUENCE [LARGE SCALE GENOMIC DNA]</scope>
    <source>
        <tissue evidence="5">Leaf</tissue>
    </source>
</reference>
<keyword evidence="1 4" id="KW-0378">Hydrolase</keyword>
<comment type="similarity">
    <text evidence="4">Belongs to the glycosyl hydrolase 100 family.</text>
</comment>
<dbReference type="GO" id="GO:0033926">
    <property type="term" value="F:endo-alpha-N-acetylgalactosaminidase activity"/>
    <property type="evidence" value="ECO:0007669"/>
    <property type="project" value="UniProtKB-UniRule"/>
</dbReference>
<keyword evidence="3 4" id="KW-0326">Glycosidase</keyword>
<dbReference type="GO" id="GO:0004564">
    <property type="term" value="F:beta-fructofuranosidase activity"/>
    <property type="evidence" value="ECO:0007669"/>
    <property type="project" value="UniProtKB-EC"/>
</dbReference>
<comment type="catalytic activity">
    <reaction evidence="4">
        <text>Hydrolysis of terminal non-reducing beta-D-fructofuranoside residues in beta-D-fructofuranosides.</text>
        <dbReference type="EC" id="3.2.1.26"/>
    </reaction>
</comment>
<evidence type="ECO:0000256" key="1">
    <source>
        <dbReference type="ARBA" id="ARBA00022801"/>
    </source>
</evidence>
<name>A0A822XH24_NELNU</name>
<dbReference type="Pfam" id="PF12899">
    <property type="entry name" value="Glyco_hydro_100"/>
    <property type="match status" value="1"/>
</dbReference>
<evidence type="ECO:0000256" key="2">
    <source>
        <dbReference type="ARBA" id="ARBA00023277"/>
    </source>
</evidence>
<gene>
    <name evidence="5" type="ORF">HUJ06_020715</name>
</gene>
<proteinExistence type="inferred from homology"/>
<evidence type="ECO:0000256" key="4">
    <source>
        <dbReference type="RuleBase" id="RU367047"/>
    </source>
</evidence>
<comment type="caution">
    <text evidence="5">The sequence shown here is derived from an EMBL/GenBank/DDBJ whole genome shotgun (WGS) entry which is preliminary data.</text>
</comment>
<dbReference type="Proteomes" id="UP000607653">
    <property type="component" value="Unassembled WGS sequence"/>
</dbReference>
<keyword evidence="6" id="KW-1185">Reference proteome</keyword>
<dbReference type="InterPro" id="IPR024746">
    <property type="entry name" value="Glyco_hydro_100"/>
</dbReference>
<dbReference type="EC" id="3.2.1.26" evidence="4"/>
<evidence type="ECO:0000313" key="5">
    <source>
        <dbReference type="EMBL" id="DAD19252.1"/>
    </source>
</evidence>
<sequence>MEGARDTGLKNVASTSSLKGMDDFDLSKLLHKPRLNIERQRSFDERSLSELSIGLAARAGVENLEAMNSPGGRSSYLDTPAPSSRNSFDPHAMVAEAWDALRRSLVYFRGHPVGTVAALDYTEEALNYERAFEPSTATKPTSVPAAATCRVHTGVLRGIVGQDTIQVAFARMADKQRARRGEMMNRRHCLSGFIKKII</sequence>
<evidence type="ECO:0000313" key="6">
    <source>
        <dbReference type="Proteomes" id="UP000607653"/>
    </source>
</evidence>
<organism evidence="5 6">
    <name type="scientific">Nelumbo nucifera</name>
    <name type="common">Sacred lotus</name>
    <dbReference type="NCBI Taxonomy" id="4432"/>
    <lineage>
        <taxon>Eukaryota</taxon>
        <taxon>Viridiplantae</taxon>
        <taxon>Streptophyta</taxon>
        <taxon>Embryophyta</taxon>
        <taxon>Tracheophyta</taxon>
        <taxon>Spermatophyta</taxon>
        <taxon>Magnoliopsida</taxon>
        <taxon>Proteales</taxon>
        <taxon>Nelumbonaceae</taxon>
        <taxon>Nelumbo</taxon>
    </lineage>
</organism>
<comment type="function">
    <text evidence="4">Invertase that cleaves sucrose into glucose and fructose.</text>
</comment>
<dbReference type="EMBL" id="DUZY01000001">
    <property type="protein sequence ID" value="DAD19252.1"/>
    <property type="molecule type" value="Genomic_DNA"/>
</dbReference>
<evidence type="ECO:0000256" key="3">
    <source>
        <dbReference type="ARBA" id="ARBA00023295"/>
    </source>
</evidence>